<keyword evidence="3" id="KW-1185">Reference proteome</keyword>
<comment type="caution">
    <text evidence="2">The sequence shown here is derived from an EMBL/GenBank/DDBJ whole genome shotgun (WGS) entry which is preliminary data.</text>
</comment>
<gene>
    <name evidence="2" type="ORF">GGR43_000316</name>
</gene>
<accession>A0A7W6BJD2</accession>
<protein>
    <submittedName>
        <fullName evidence="2">Putative methyltransferase</fullName>
    </submittedName>
</protein>
<name>A0A7W6BJD2_9SPHN</name>
<dbReference type="RefSeq" id="WP_246343262.1">
    <property type="nucleotide sequence ID" value="NZ_BSPS01000057.1"/>
</dbReference>
<keyword evidence="1" id="KW-0732">Signal</keyword>
<dbReference type="Proteomes" id="UP000571950">
    <property type="component" value="Unassembled WGS sequence"/>
</dbReference>
<evidence type="ECO:0000256" key="1">
    <source>
        <dbReference type="SAM" id="SignalP"/>
    </source>
</evidence>
<organism evidence="2 3">
    <name type="scientific">Sphingobium jiangsuense</name>
    <dbReference type="NCBI Taxonomy" id="870476"/>
    <lineage>
        <taxon>Bacteria</taxon>
        <taxon>Pseudomonadati</taxon>
        <taxon>Pseudomonadota</taxon>
        <taxon>Alphaproteobacteria</taxon>
        <taxon>Sphingomonadales</taxon>
        <taxon>Sphingomonadaceae</taxon>
        <taxon>Sphingobium</taxon>
    </lineage>
</organism>
<keyword evidence="2" id="KW-0808">Transferase</keyword>
<feature type="chain" id="PRO_5031093666" evidence="1">
    <location>
        <begin position="33"/>
        <end position="272"/>
    </location>
</feature>
<dbReference type="GO" id="GO:0008168">
    <property type="term" value="F:methyltransferase activity"/>
    <property type="evidence" value="ECO:0007669"/>
    <property type="project" value="UniProtKB-KW"/>
</dbReference>
<feature type="signal peptide" evidence="1">
    <location>
        <begin position="1"/>
        <end position="32"/>
    </location>
</feature>
<dbReference type="InterPro" id="IPR016980">
    <property type="entry name" value="S-AdoMet-dep_MeTrfase_Alr7345"/>
</dbReference>
<sequence length="272" mass="29316">MAMRPLSLPAALPALLPTILIAALAAPAPAVADLSPLEKAMIVMAADLSDAVAAPGRPESATALDASRKPAEVLGFLGLSSGMKAADLMTGGGYWAELMARVVGPQGHVTAFEPLQFYSDKTKAEWQALLARQKGITLQTHPLEAFTASPESFDFAIMNTTYHDLYTQSEKMKIPRMNPDDFVRTLYAAMKPGGVVGVIDHVASPGDTRAIAESLHRIDPAVVRADFERAGFVTEGESEVLRNAEDDHSKMVFDPAIRGKTDRFLLKFRKPQ</sequence>
<dbReference type="SUPFAM" id="SSF53335">
    <property type="entry name" value="S-adenosyl-L-methionine-dependent methyltransferases"/>
    <property type="match status" value="1"/>
</dbReference>
<dbReference type="AlphaFoldDB" id="A0A7W6BJD2"/>
<proteinExistence type="predicted"/>
<keyword evidence="2" id="KW-0489">Methyltransferase</keyword>
<dbReference type="CDD" id="cd02440">
    <property type="entry name" value="AdoMet_MTases"/>
    <property type="match status" value="1"/>
</dbReference>
<reference evidence="2 3" key="1">
    <citation type="submission" date="2020-08" db="EMBL/GenBank/DDBJ databases">
        <title>Genomic Encyclopedia of Type Strains, Phase IV (KMG-IV): sequencing the most valuable type-strain genomes for metagenomic binning, comparative biology and taxonomic classification.</title>
        <authorList>
            <person name="Goeker M."/>
        </authorList>
    </citation>
    <scope>NUCLEOTIDE SEQUENCE [LARGE SCALE GENOMIC DNA]</scope>
    <source>
        <strain evidence="2 3">DSM 26189</strain>
    </source>
</reference>
<dbReference type="Gene3D" id="3.40.50.150">
    <property type="entry name" value="Vaccinia Virus protein VP39"/>
    <property type="match status" value="1"/>
</dbReference>
<dbReference type="GO" id="GO:0032259">
    <property type="term" value="P:methylation"/>
    <property type="evidence" value="ECO:0007669"/>
    <property type="project" value="UniProtKB-KW"/>
</dbReference>
<dbReference type="EMBL" id="JACIDT010000001">
    <property type="protein sequence ID" value="MBB3924622.1"/>
    <property type="molecule type" value="Genomic_DNA"/>
</dbReference>
<dbReference type="InterPro" id="IPR029063">
    <property type="entry name" value="SAM-dependent_MTases_sf"/>
</dbReference>
<evidence type="ECO:0000313" key="2">
    <source>
        <dbReference type="EMBL" id="MBB3924622.1"/>
    </source>
</evidence>
<evidence type="ECO:0000313" key="3">
    <source>
        <dbReference type="Proteomes" id="UP000571950"/>
    </source>
</evidence>
<dbReference type="PIRSF" id="PIRSF031679">
    <property type="entry name" value="Mtase_Alr7345_prd"/>
    <property type="match status" value="1"/>
</dbReference>